<feature type="region of interest" description="Disordered" evidence="8">
    <location>
        <begin position="1"/>
        <end position="25"/>
    </location>
</feature>
<keyword evidence="6 7" id="KW-0472">Membrane</keyword>
<evidence type="ECO:0000256" key="3">
    <source>
        <dbReference type="ARBA" id="ARBA00022475"/>
    </source>
</evidence>
<dbReference type="GO" id="GO:0055085">
    <property type="term" value="P:transmembrane transport"/>
    <property type="evidence" value="ECO:0007669"/>
    <property type="project" value="InterPro"/>
</dbReference>
<keyword evidence="11" id="KW-1185">Reference proteome</keyword>
<keyword evidence="5 7" id="KW-1133">Transmembrane helix</keyword>
<evidence type="ECO:0000256" key="6">
    <source>
        <dbReference type="ARBA" id="ARBA00023136"/>
    </source>
</evidence>
<dbReference type="PROSITE" id="PS50928">
    <property type="entry name" value="ABC_TM1"/>
    <property type="match status" value="1"/>
</dbReference>
<dbReference type="EMBL" id="BMNA01000002">
    <property type="protein sequence ID" value="GGL93725.1"/>
    <property type="molecule type" value="Genomic_DNA"/>
</dbReference>
<sequence>MAAPGDTLSSARHGSGAVPAAGRSRPGWGRRLAGQQNRNLWFWVFVGPFALGLLVFVYIPIGWSVYLSFFDARNTVTPTVFVGLSNYREMLTDPAFLSSLGTFVLFALFIVPLTFAGGLGLALMVHRARRFKAFFRSVYFLPTACSYVVAALIWKMSIFSGVRFGLLNTVLRAVGLPPVAWLSVTHPPWYWLVIVTLRLWLQVGFYMILFLAGLQRIPTVLYEAAAVDGARPGWQTFRFITFPQLRATSAAVLVLLLINAFQAFDEFYNLLAVAGASGGGGYPPYARPPLVYLYYIALGNQQDFGHGSAGAVILALVIAVFTVLQGRLLGGRRRSDEAAPAGRRRTHRREADA</sequence>
<feature type="transmembrane region" description="Helical" evidence="7">
    <location>
        <begin position="189"/>
        <end position="212"/>
    </location>
</feature>
<reference evidence="10" key="1">
    <citation type="journal article" date="2014" name="Int. J. Syst. Evol. Microbiol.">
        <title>Complete genome sequence of Corynebacterium casei LMG S-19264T (=DSM 44701T), isolated from a smear-ripened cheese.</title>
        <authorList>
            <consortium name="US DOE Joint Genome Institute (JGI-PGF)"/>
            <person name="Walter F."/>
            <person name="Albersmeier A."/>
            <person name="Kalinowski J."/>
            <person name="Ruckert C."/>
        </authorList>
    </citation>
    <scope>NUCLEOTIDE SEQUENCE</scope>
    <source>
        <strain evidence="10">CGMCC 4.7308</strain>
    </source>
</reference>
<dbReference type="PANTHER" id="PTHR30193:SF37">
    <property type="entry name" value="INNER MEMBRANE ABC TRANSPORTER PERMEASE PROTEIN YCJO"/>
    <property type="match status" value="1"/>
</dbReference>
<keyword evidence="2 7" id="KW-0813">Transport</keyword>
<comment type="caution">
    <text evidence="10">The sequence shown here is derived from an EMBL/GenBank/DDBJ whole genome shotgun (WGS) entry which is preliminary data.</text>
</comment>
<reference evidence="10" key="2">
    <citation type="submission" date="2020-09" db="EMBL/GenBank/DDBJ databases">
        <authorList>
            <person name="Sun Q."/>
            <person name="Zhou Y."/>
        </authorList>
    </citation>
    <scope>NUCLEOTIDE SEQUENCE</scope>
    <source>
        <strain evidence="10">CGMCC 4.7308</strain>
    </source>
</reference>
<dbReference type="CDD" id="cd06261">
    <property type="entry name" value="TM_PBP2"/>
    <property type="match status" value="1"/>
</dbReference>
<feature type="transmembrane region" description="Helical" evidence="7">
    <location>
        <begin position="100"/>
        <end position="125"/>
    </location>
</feature>
<dbReference type="Pfam" id="PF00528">
    <property type="entry name" value="BPD_transp_1"/>
    <property type="match status" value="1"/>
</dbReference>
<name>A0A917SRB3_9ACTN</name>
<proteinExistence type="inferred from homology"/>
<gene>
    <name evidence="10" type="ORF">GCM10011594_12020</name>
</gene>
<dbReference type="InterPro" id="IPR051393">
    <property type="entry name" value="ABC_transporter_permease"/>
</dbReference>
<keyword evidence="3" id="KW-1003">Cell membrane</keyword>
<dbReference type="PANTHER" id="PTHR30193">
    <property type="entry name" value="ABC TRANSPORTER PERMEASE PROTEIN"/>
    <property type="match status" value="1"/>
</dbReference>
<dbReference type="InterPro" id="IPR035906">
    <property type="entry name" value="MetI-like_sf"/>
</dbReference>
<dbReference type="SUPFAM" id="SSF161098">
    <property type="entry name" value="MetI-like"/>
    <property type="match status" value="1"/>
</dbReference>
<evidence type="ECO:0000256" key="2">
    <source>
        <dbReference type="ARBA" id="ARBA00022448"/>
    </source>
</evidence>
<feature type="transmembrane region" description="Helical" evidence="7">
    <location>
        <begin position="137"/>
        <end position="154"/>
    </location>
</feature>
<evidence type="ECO:0000256" key="7">
    <source>
        <dbReference type="RuleBase" id="RU363032"/>
    </source>
</evidence>
<keyword evidence="4 7" id="KW-0812">Transmembrane</keyword>
<feature type="transmembrane region" description="Helical" evidence="7">
    <location>
        <begin position="40"/>
        <end position="61"/>
    </location>
</feature>
<feature type="transmembrane region" description="Helical" evidence="7">
    <location>
        <begin position="304"/>
        <end position="324"/>
    </location>
</feature>
<dbReference type="Gene3D" id="1.10.3720.10">
    <property type="entry name" value="MetI-like"/>
    <property type="match status" value="1"/>
</dbReference>
<feature type="transmembrane region" description="Helical" evidence="7">
    <location>
        <begin position="245"/>
        <end position="264"/>
    </location>
</feature>
<comment type="similarity">
    <text evidence="7">Belongs to the binding-protein-dependent transport system permease family.</text>
</comment>
<evidence type="ECO:0000313" key="11">
    <source>
        <dbReference type="Proteomes" id="UP000655208"/>
    </source>
</evidence>
<dbReference type="AlphaFoldDB" id="A0A917SRB3"/>
<evidence type="ECO:0000256" key="4">
    <source>
        <dbReference type="ARBA" id="ARBA00022692"/>
    </source>
</evidence>
<protein>
    <submittedName>
        <fullName evidence="10">Sugar ABC transporter permease</fullName>
    </submittedName>
</protein>
<accession>A0A917SRB3</accession>
<evidence type="ECO:0000256" key="8">
    <source>
        <dbReference type="SAM" id="MobiDB-lite"/>
    </source>
</evidence>
<evidence type="ECO:0000259" key="9">
    <source>
        <dbReference type="PROSITE" id="PS50928"/>
    </source>
</evidence>
<dbReference type="InterPro" id="IPR000515">
    <property type="entry name" value="MetI-like"/>
</dbReference>
<evidence type="ECO:0000256" key="5">
    <source>
        <dbReference type="ARBA" id="ARBA00022989"/>
    </source>
</evidence>
<feature type="domain" description="ABC transmembrane type-1" evidence="9">
    <location>
        <begin position="100"/>
        <end position="325"/>
    </location>
</feature>
<organism evidence="10 11">
    <name type="scientific">Nakamurella endophytica</name>
    <dbReference type="NCBI Taxonomy" id="1748367"/>
    <lineage>
        <taxon>Bacteria</taxon>
        <taxon>Bacillati</taxon>
        <taxon>Actinomycetota</taxon>
        <taxon>Actinomycetes</taxon>
        <taxon>Nakamurellales</taxon>
        <taxon>Nakamurellaceae</taxon>
        <taxon>Nakamurella</taxon>
    </lineage>
</organism>
<evidence type="ECO:0000313" key="10">
    <source>
        <dbReference type="EMBL" id="GGL93725.1"/>
    </source>
</evidence>
<comment type="subcellular location">
    <subcellularLocation>
        <location evidence="1 7">Cell membrane</location>
        <topology evidence="1 7">Multi-pass membrane protein</topology>
    </subcellularLocation>
</comment>
<dbReference type="Proteomes" id="UP000655208">
    <property type="component" value="Unassembled WGS sequence"/>
</dbReference>
<dbReference type="GO" id="GO:0005886">
    <property type="term" value="C:plasma membrane"/>
    <property type="evidence" value="ECO:0007669"/>
    <property type="project" value="UniProtKB-SubCell"/>
</dbReference>
<evidence type="ECO:0000256" key="1">
    <source>
        <dbReference type="ARBA" id="ARBA00004651"/>
    </source>
</evidence>